<dbReference type="RefSeq" id="WP_100423518.1">
    <property type="nucleotide sequence ID" value="NZ_BOOX01000007.1"/>
</dbReference>
<evidence type="ECO:0000313" key="1">
    <source>
        <dbReference type="EMBL" id="PJJ69871.1"/>
    </source>
</evidence>
<organism evidence="1 2">
    <name type="scientific">Sediminihabitans luteus</name>
    <dbReference type="NCBI Taxonomy" id="1138585"/>
    <lineage>
        <taxon>Bacteria</taxon>
        <taxon>Bacillati</taxon>
        <taxon>Actinomycetota</taxon>
        <taxon>Actinomycetes</taxon>
        <taxon>Micrococcales</taxon>
        <taxon>Cellulomonadaceae</taxon>
        <taxon>Sediminihabitans</taxon>
    </lineage>
</organism>
<dbReference type="OrthoDB" id="9771846at2"/>
<reference evidence="1 2" key="1">
    <citation type="submission" date="2017-11" db="EMBL/GenBank/DDBJ databases">
        <title>Genomic Encyclopedia of Archaeal and Bacterial Type Strains, Phase II (KMG-II): From Individual Species to Whole Genera.</title>
        <authorList>
            <person name="Goeker M."/>
        </authorList>
    </citation>
    <scope>NUCLEOTIDE SEQUENCE [LARGE SCALE GENOMIC DNA]</scope>
    <source>
        <strain evidence="1 2">DSM 25478</strain>
    </source>
</reference>
<dbReference type="SUPFAM" id="SSF53756">
    <property type="entry name" value="UDP-Glycosyltransferase/glycogen phosphorylase"/>
    <property type="match status" value="1"/>
</dbReference>
<protein>
    <recommendedName>
        <fullName evidence="3">Glycosyltransferase involved in cell wall biosynthesis</fullName>
    </recommendedName>
</protein>
<dbReference type="AlphaFoldDB" id="A0A2M9CD70"/>
<evidence type="ECO:0000313" key="2">
    <source>
        <dbReference type="Proteomes" id="UP000231693"/>
    </source>
</evidence>
<evidence type="ECO:0008006" key="3">
    <source>
        <dbReference type="Google" id="ProtNLM"/>
    </source>
</evidence>
<keyword evidence="2" id="KW-1185">Reference proteome</keyword>
<sequence>MKPIRVVQSFRAPRPTTNPYITQLDRELGRTPGIDYHRFSWGRALLGAYDVFHWHWPEGKLQGSTWWKTAGKHVLVAMLWARHRVTRVAVVRTVHNVELPDVAPLTRRVLVAIDRSTSYRITLNRTTELGPDQPHTLILHGHYRDWFAPVPREARVPGRLGYFGGIRRYKSVATLIAAYRAAVENGAEISLRIGGRPSTAELADDLRRETADLPDVSMHLSFLSDEELVALATSSELVVLAYRFMHNSGSVLAALSLGRPVLVPRNPPNEALAAEVGPVWVQMFEGQLDAGQLLAALDAVRTLGADDEPDLSLRTWESAGPSHAEAYRRAVEIRRPGRRAASASS</sequence>
<comment type="caution">
    <text evidence="1">The sequence shown here is derived from an EMBL/GenBank/DDBJ whole genome shotgun (WGS) entry which is preliminary data.</text>
</comment>
<proteinExistence type="predicted"/>
<dbReference type="Gene3D" id="3.40.50.2000">
    <property type="entry name" value="Glycogen Phosphorylase B"/>
    <property type="match status" value="2"/>
</dbReference>
<name>A0A2M9CD70_9CELL</name>
<gene>
    <name evidence="1" type="ORF">CLV28_2347</name>
</gene>
<dbReference type="Proteomes" id="UP000231693">
    <property type="component" value="Unassembled WGS sequence"/>
</dbReference>
<accession>A0A2M9CD70</accession>
<dbReference type="EMBL" id="PGFE01000004">
    <property type="protein sequence ID" value="PJJ69871.1"/>
    <property type="molecule type" value="Genomic_DNA"/>
</dbReference>